<evidence type="ECO:0000313" key="2">
    <source>
        <dbReference type="EMBL" id="MQM14089.1"/>
    </source>
</evidence>
<dbReference type="EMBL" id="NMUH01005954">
    <property type="protein sequence ID" value="MQM14089.1"/>
    <property type="molecule type" value="Genomic_DNA"/>
</dbReference>
<comment type="caution">
    <text evidence="2">The sequence shown here is derived from an EMBL/GenBank/DDBJ whole genome shotgun (WGS) entry which is preliminary data.</text>
</comment>
<protein>
    <submittedName>
        <fullName evidence="2">Uncharacterized protein</fullName>
    </submittedName>
</protein>
<accession>A0A843WV64</accession>
<organism evidence="2 3">
    <name type="scientific">Colocasia esculenta</name>
    <name type="common">Wild taro</name>
    <name type="synonym">Arum esculentum</name>
    <dbReference type="NCBI Taxonomy" id="4460"/>
    <lineage>
        <taxon>Eukaryota</taxon>
        <taxon>Viridiplantae</taxon>
        <taxon>Streptophyta</taxon>
        <taxon>Embryophyta</taxon>
        <taxon>Tracheophyta</taxon>
        <taxon>Spermatophyta</taxon>
        <taxon>Magnoliopsida</taxon>
        <taxon>Liliopsida</taxon>
        <taxon>Araceae</taxon>
        <taxon>Aroideae</taxon>
        <taxon>Colocasieae</taxon>
        <taxon>Colocasia</taxon>
    </lineage>
</organism>
<sequence length="122" mass="13476">MESGEVAEQIAEATPNISTGLGGQVGTSSQALPPVDTQYEGSQIPSLEETNVRLEESGPSAFAEHPVIDLPTKENFQAMSDDDKYEIIQQWRSEMTSLLNKMKHLATISHRQSIEPVSLRHR</sequence>
<evidence type="ECO:0000313" key="3">
    <source>
        <dbReference type="Proteomes" id="UP000652761"/>
    </source>
</evidence>
<reference evidence="2" key="1">
    <citation type="submission" date="2017-07" db="EMBL/GenBank/DDBJ databases">
        <title>Taro Niue Genome Assembly and Annotation.</title>
        <authorList>
            <person name="Atibalentja N."/>
            <person name="Keating K."/>
            <person name="Fields C.J."/>
        </authorList>
    </citation>
    <scope>NUCLEOTIDE SEQUENCE</scope>
    <source>
        <strain evidence="2">Niue_2</strain>
        <tissue evidence="2">Leaf</tissue>
    </source>
</reference>
<dbReference type="AlphaFoldDB" id="A0A843WV64"/>
<feature type="region of interest" description="Disordered" evidence="1">
    <location>
        <begin position="1"/>
        <end position="34"/>
    </location>
</feature>
<gene>
    <name evidence="2" type="ORF">Taro_047017</name>
</gene>
<name>A0A843WV64_COLES</name>
<dbReference type="Proteomes" id="UP000652761">
    <property type="component" value="Unassembled WGS sequence"/>
</dbReference>
<proteinExistence type="predicted"/>
<evidence type="ECO:0000256" key="1">
    <source>
        <dbReference type="SAM" id="MobiDB-lite"/>
    </source>
</evidence>
<keyword evidence="3" id="KW-1185">Reference proteome</keyword>